<evidence type="ECO:0000313" key="1">
    <source>
        <dbReference type="EMBL" id="GMH13914.1"/>
    </source>
</evidence>
<accession>A0AAD3SNI9</accession>
<gene>
    <name evidence="1" type="ORF">Nepgr_015755</name>
</gene>
<organism evidence="1 2">
    <name type="scientific">Nepenthes gracilis</name>
    <name type="common">Slender pitcher plant</name>
    <dbReference type="NCBI Taxonomy" id="150966"/>
    <lineage>
        <taxon>Eukaryota</taxon>
        <taxon>Viridiplantae</taxon>
        <taxon>Streptophyta</taxon>
        <taxon>Embryophyta</taxon>
        <taxon>Tracheophyta</taxon>
        <taxon>Spermatophyta</taxon>
        <taxon>Magnoliopsida</taxon>
        <taxon>eudicotyledons</taxon>
        <taxon>Gunneridae</taxon>
        <taxon>Pentapetalae</taxon>
        <taxon>Caryophyllales</taxon>
        <taxon>Nepenthaceae</taxon>
        <taxon>Nepenthes</taxon>
    </lineage>
</organism>
<sequence>MVSEDAVEDAPTVVATPCPHAVRHCFELEDVVAEPGALKLAQNAHLASMSLVVSKEQLISSTPPGQAQAVAKGLIMDVIDPANSFATPLDSVVAPISIRPFGRGGSMAVMKCVDVLLAMLLPVAFGRAADTGHADLDLTASKWSDPGSGFFWLVVPLVNPLRYPAL</sequence>
<name>A0AAD3SNI9_NEPGR</name>
<reference evidence="1" key="1">
    <citation type="submission" date="2023-05" db="EMBL/GenBank/DDBJ databases">
        <title>Nepenthes gracilis genome sequencing.</title>
        <authorList>
            <person name="Fukushima K."/>
        </authorList>
    </citation>
    <scope>NUCLEOTIDE SEQUENCE</scope>
    <source>
        <strain evidence="1">SING2019-196</strain>
    </source>
</reference>
<proteinExistence type="predicted"/>
<evidence type="ECO:0000313" key="2">
    <source>
        <dbReference type="Proteomes" id="UP001279734"/>
    </source>
</evidence>
<dbReference type="EMBL" id="BSYO01000013">
    <property type="protein sequence ID" value="GMH13914.1"/>
    <property type="molecule type" value="Genomic_DNA"/>
</dbReference>
<dbReference type="Proteomes" id="UP001279734">
    <property type="component" value="Unassembled WGS sequence"/>
</dbReference>
<comment type="caution">
    <text evidence="1">The sequence shown here is derived from an EMBL/GenBank/DDBJ whole genome shotgun (WGS) entry which is preliminary data.</text>
</comment>
<keyword evidence="2" id="KW-1185">Reference proteome</keyword>
<protein>
    <submittedName>
        <fullName evidence="1">Uncharacterized protein</fullName>
    </submittedName>
</protein>
<dbReference type="AlphaFoldDB" id="A0AAD3SNI9"/>